<name>A0A6N7XTP7_9ACTN</name>
<dbReference type="InterPro" id="IPR038475">
    <property type="entry name" value="RecG_C_sf"/>
</dbReference>
<proteinExistence type="predicted"/>
<evidence type="ECO:0000313" key="2">
    <source>
        <dbReference type="Proteomes" id="UP000469325"/>
    </source>
</evidence>
<dbReference type="AlphaFoldDB" id="A0A6N7XTP7"/>
<dbReference type="Gene3D" id="3.30.565.60">
    <property type="match status" value="1"/>
</dbReference>
<comment type="caution">
    <text evidence="1">The sequence shown here is derived from an EMBL/GenBank/DDBJ whole genome shotgun (WGS) entry which is preliminary data.</text>
</comment>
<dbReference type="PANTHER" id="PTHR30595:SF6">
    <property type="entry name" value="SCHLAFEN ALBA-2 DOMAIN-CONTAINING PROTEIN"/>
    <property type="match status" value="1"/>
</dbReference>
<organism evidence="1 2">
    <name type="scientific">Olsenella porci</name>
    <dbReference type="NCBI Taxonomy" id="2652279"/>
    <lineage>
        <taxon>Bacteria</taxon>
        <taxon>Bacillati</taxon>
        <taxon>Actinomycetota</taxon>
        <taxon>Coriobacteriia</taxon>
        <taxon>Coriobacteriales</taxon>
        <taxon>Atopobiaceae</taxon>
        <taxon>Olsenella</taxon>
    </lineage>
</organism>
<dbReference type="Pfam" id="PF13749">
    <property type="entry name" value="HATPase_c_4"/>
    <property type="match status" value="1"/>
</dbReference>
<dbReference type="PANTHER" id="PTHR30595">
    <property type="entry name" value="GLPR-RELATED TRANSCRIPTIONAL REPRESSOR"/>
    <property type="match status" value="1"/>
</dbReference>
<dbReference type="EMBL" id="VUNC01000008">
    <property type="protein sequence ID" value="MST73269.1"/>
    <property type="molecule type" value="Genomic_DNA"/>
</dbReference>
<protein>
    <submittedName>
        <fullName evidence="1">Transcriptional regulator</fullName>
    </submittedName>
</protein>
<evidence type="ECO:0000313" key="1">
    <source>
        <dbReference type="EMBL" id="MST73269.1"/>
    </source>
</evidence>
<accession>A0A6N7XTP7</accession>
<reference evidence="1 2" key="1">
    <citation type="submission" date="2019-08" db="EMBL/GenBank/DDBJ databases">
        <title>In-depth cultivation of the pig gut microbiome towards novel bacterial diversity and tailored functional studies.</title>
        <authorList>
            <person name="Wylensek D."/>
            <person name="Hitch T.C.A."/>
            <person name="Clavel T."/>
        </authorList>
    </citation>
    <scope>NUCLEOTIDE SEQUENCE [LARGE SCALE GENOMIC DNA]</scope>
    <source>
        <strain evidence="1 2">CA-Schmier-601-WT-1</strain>
    </source>
</reference>
<dbReference type="Proteomes" id="UP000469325">
    <property type="component" value="Unassembled WGS sequence"/>
</dbReference>
<gene>
    <name evidence="1" type="ORF">FYJ68_09160</name>
</gene>
<sequence length="385" mass="43408">MPNNRCQTGPDISVRAPASLRFDQDAEGQEARMDNGIPREALALPADDRRELNRAAVLLLGRPESAWLLSPLMAELTWRLVGQEEAYEHFTIPFVLATTALYSRIRNIKTQLLPPDELVRCEVEKYDQKSVLEAMHNCIAHQDYAQASRVSVTEYPDRLEFVSVGSFYEGEPDDYAVEGHMPRRYRNPALVQAMTQLNMIDHLGYGIERMNRSQASRYLPLPDYDLSNPNEVRLTIYGSVVDESYTRALMAHSDLPFEDVLALDRVQKGRPVSDAALRRLRRKGLVEGRRPRLRVAASVAEATSTKAAYVEKRGKSEEYCMALVTDLIGQHGPATRAEINEAVYPALSADLTDEQRYDKVGNLLRKMRKGGVLSFDRSSSHWGLA</sequence>
<keyword evidence="2" id="KW-1185">Reference proteome</keyword>